<dbReference type="InterPro" id="IPR001096">
    <property type="entry name" value="Peptidase_C13"/>
</dbReference>
<evidence type="ECO:0000313" key="7">
    <source>
        <dbReference type="EMBL" id="ETS61357.1"/>
    </source>
</evidence>
<comment type="pathway">
    <text evidence="1">Glycolipid biosynthesis; glycosylphosphatidylinositol-anchor biosynthesis.</text>
</comment>
<evidence type="ECO:0000256" key="4">
    <source>
        <dbReference type="ARBA" id="ARBA00022729"/>
    </source>
</evidence>
<dbReference type="UniPathway" id="UPA00196"/>
<feature type="region of interest" description="Disordered" evidence="6">
    <location>
        <begin position="424"/>
        <end position="450"/>
    </location>
</feature>
<dbReference type="Gene3D" id="3.40.50.1460">
    <property type="match status" value="1"/>
</dbReference>
<feature type="active site" evidence="5">
    <location>
        <position position="575"/>
    </location>
</feature>
<feature type="compositionally biased region" description="Polar residues" evidence="6">
    <location>
        <begin position="440"/>
        <end position="450"/>
    </location>
</feature>
<comment type="caution">
    <text evidence="7">The sequence shown here is derived from an EMBL/GenBank/DDBJ whole genome shotgun (WGS) entry which is preliminary data.</text>
</comment>
<keyword evidence="3" id="KW-0337">GPI-anchor biosynthesis</keyword>
<name>W3VKN0_MOEAP</name>
<dbReference type="OrthoDB" id="192611at2759"/>
<evidence type="ECO:0000256" key="2">
    <source>
        <dbReference type="ARBA" id="ARBA00009941"/>
    </source>
</evidence>
<dbReference type="GO" id="GO:0042765">
    <property type="term" value="C:GPI-anchor transamidase complex"/>
    <property type="evidence" value="ECO:0007669"/>
    <property type="project" value="InterPro"/>
</dbReference>
<dbReference type="GO" id="GO:0006508">
    <property type="term" value="P:proteolysis"/>
    <property type="evidence" value="ECO:0007669"/>
    <property type="project" value="InterPro"/>
</dbReference>
<dbReference type="PIRSF" id="PIRSF500138">
    <property type="entry name" value="GPI8"/>
    <property type="match status" value="1"/>
</dbReference>
<evidence type="ECO:0000256" key="6">
    <source>
        <dbReference type="SAM" id="MobiDB-lite"/>
    </source>
</evidence>
<keyword evidence="4" id="KW-0732">Signal</keyword>
<dbReference type="PROSITE" id="PS51257">
    <property type="entry name" value="PROKAR_LIPOPROTEIN"/>
    <property type="match status" value="1"/>
</dbReference>
<evidence type="ECO:0000256" key="5">
    <source>
        <dbReference type="PIRSR" id="PIRSR019663-1"/>
    </source>
</evidence>
<feature type="active site" description="Nucleophile" evidence="5">
    <location>
        <position position="617"/>
    </location>
</feature>
<sequence length="735" mass="80891">MERGMPDHDARRRPSPSCDATPLVPNLLLMAACTDCSRVGLASHLACANPLKTSPGQPLRNASRPLTHTRRSDLPLALSPLSALLVRRPCHSPSVLTTTNLVSTHPPYFHIDLTWSLPTIMQFKSSILLMGLAAAGLASAAPAVADAAAPAVERSEPVATTNNVQRDTTDAAPSADYGIGPPMDQWSYKRDGQPAGDFGVGRADRWSYKKRQGEPAGDFGVGRADRWSYKRDGEPAADYGIGPPDHAPTMRASRPASGHVDVALRWCIVESPAPARLYSALTERDRCPKARLCTARRIFSACALACRPVSLDRTSTLDAPWGRSSNDQVRHGHSGRDEGTVDRFAKFRDTAARPLKRRKSCATTGPAWCTASPGSRGRKIARVEHAIVAPLVFPEAFLTEEQVEQVTRFFESAGLGDTLAQLQGRESSDLSGRSRAGQWDESSSSQTTVRGGHTNNWAVLVCTSKFWFNYRHIANTLGMYRTVKRLGIPDSNIILMLADDAACNPRNKFPGNVWASTANRLDLYGHNIEVDYRGYEVSVENLIRLLTGRLPPTTPKSKRLESDARSNVFLYMTGHGGDEFLKFQDYEEISAVDIADAIEQMWQKKRYHQLFFMVDTCQANTLYTRIYSPNVLATGSSAKGQNSYSHGADDDLGVAMIDRFTNFVLEWMEDKNKTSDATMQDLFAAYDPSRIESDPGVRTDLFPWPLTDVKITDFFGGVAQVDLTHQSTDTPFLMS</sequence>
<evidence type="ECO:0000313" key="8">
    <source>
        <dbReference type="Proteomes" id="UP000019462"/>
    </source>
</evidence>
<dbReference type="PANTHER" id="PTHR48067">
    <property type="entry name" value="GPI-ANCHOR TRANSAMIDASE"/>
    <property type="match status" value="1"/>
</dbReference>
<dbReference type="GO" id="GO:0006506">
    <property type="term" value="P:GPI anchor biosynthetic process"/>
    <property type="evidence" value="ECO:0007669"/>
    <property type="project" value="UniProtKB-UniPathway"/>
</dbReference>
<comment type="similarity">
    <text evidence="2">Belongs to the peptidase C13 family.</text>
</comment>
<dbReference type="EMBL" id="AWNI01000016">
    <property type="protein sequence ID" value="ETS61357.1"/>
    <property type="molecule type" value="Genomic_DNA"/>
</dbReference>
<dbReference type="HOGENOM" id="CLU_377275_0_0_1"/>
<dbReference type="PIRSF" id="PIRSF019663">
    <property type="entry name" value="Legumain"/>
    <property type="match status" value="1"/>
</dbReference>
<gene>
    <name evidence="7" type="ORF">PaG_04383</name>
</gene>
<keyword evidence="8" id="KW-1185">Reference proteome</keyword>
<evidence type="ECO:0008006" key="9">
    <source>
        <dbReference type="Google" id="ProtNLM"/>
    </source>
</evidence>
<dbReference type="GO" id="GO:0016255">
    <property type="term" value="P:attachment of GPI anchor to protein"/>
    <property type="evidence" value="ECO:0007669"/>
    <property type="project" value="InterPro"/>
</dbReference>
<feature type="region of interest" description="Disordered" evidence="6">
    <location>
        <begin position="156"/>
        <end position="194"/>
    </location>
</feature>
<organism evidence="7 8">
    <name type="scientific">Moesziomyces aphidis</name>
    <name type="common">Pseudozyma aphidis</name>
    <dbReference type="NCBI Taxonomy" id="84754"/>
    <lineage>
        <taxon>Eukaryota</taxon>
        <taxon>Fungi</taxon>
        <taxon>Dikarya</taxon>
        <taxon>Basidiomycota</taxon>
        <taxon>Ustilaginomycotina</taxon>
        <taxon>Ustilaginomycetes</taxon>
        <taxon>Ustilaginales</taxon>
        <taxon>Ustilaginaceae</taxon>
        <taxon>Moesziomyces</taxon>
    </lineage>
</organism>
<accession>W3VKN0</accession>
<dbReference type="AlphaFoldDB" id="W3VKN0"/>
<proteinExistence type="inferred from homology"/>
<dbReference type="PRINTS" id="PR00776">
    <property type="entry name" value="HEMOGLOBNASE"/>
</dbReference>
<reference evidence="7 8" key="1">
    <citation type="journal article" date="2014" name="Genome Announc.">
        <title>Genome sequence of the basidiomycetous fungus Pseudozyma aphidis DSM70725, an efficient producer of biosurfactant mannosylerythritol lipids.</title>
        <authorList>
            <person name="Lorenz S."/>
            <person name="Guenther M."/>
            <person name="Grumaz C."/>
            <person name="Rupp S."/>
            <person name="Zibek S."/>
            <person name="Sohn K."/>
        </authorList>
    </citation>
    <scope>NUCLEOTIDE SEQUENCE [LARGE SCALE GENOMIC DNA]</scope>
    <source>
        <strain evidence="8">ATCC 32657 / CBS 517.83 / DSM 70725 / JCM 10318 / NBRC 10182 / NRRL Y-7954 / St-0401</strain>
    </source>
</reference>
<evidence type="ECO:0000256" key="3">
    <source>
        <dbReference type="ARBA" id="ARBA00022502"/>
    </source>
</evidence>
<dbReference type="PANTHER" id="PTHR48067:SF1">
    <property type="entry name" value="GPI-ANCHOR TRANSAMIDASE"/>
    <property type="match status" value="1"/>
</dbReference>
<dbReference type="Proteomes" id="UP000019462">
    <property type="component" value="Unassembled WGS sequence"/>
</dbReference>
<evidence type="ECO:0000256" key="1">
    <source>
        <dbReference type="ARBA" id="ARBA00004687"/>
    </source>
</evidence>
<dbReference type="GO" id="GO:0003923">
    <property type="term" value="F:GPI-anchor transamidase activity"/>
    <property type="evidence" value="ECO:0007669"/>
    <property type="project" value="InterPro"/>
</dbReference>
<dbReference type="FunFam" id="3.40.50.1460:FF:000016">
    <property type="entry name" value="GPI-anchor transamidase, putative"/>
    <property type="match status" value="1"/>
</dbReference>
<dbReference type="InterPro" id="IPR028361">
    <property type="entry name" value="GPI_transamidase"/>
</dbReference>
<dbReference type="Pfam" id="PF01650">
    <property type="entry name" value="Peptidase_C13"/>
    <property type="match status" value="1"/>
</dbReference>
<protein>
    <recommendedName>
        <fullName evidence="9">GPI-anchor transamidase</fullName>
    </recommendedName>
</protein>